<reference evidence="12 13" key="1">
    <citation type="submission" date="2021-01" db="EMBL/GenBank/DDBJ databases">
        <title>Genomic Encyclopedia of Type Strains, Phase IV (KMG-IV): sequencing the most valuable type-strain genomes for metagenomic binning, comparative biology and taxonomic classification.</title>
        <authorList>
            <person name="Goeker M."/>
        </authorList>
    </citation>
    <scope>NUCLEOTIDE SEQUENCE [LARGE SCALE GENOMIC DNA]</scope>
    <source>
        <strain evidence="12 13">DSM 24436</strain>
    </source>
</reference>
<dbReference type="Gene3D" id="3.40.50.920">
    <property type="match status" value="1"/>
</dbReference>
<keyword evidence="13" id="KW-1185">Reference proteome</keyword>
<evidence type="ECO:0000256" key="8">
    <source>
        <dbReference type="ARBA" id="ARBA00049473"/>
    </source>
</evidence>
<evidence type="ECO:0000256" key="1">
    <source>
        <dbReference type="ARBA" id="ARBA00007131"/>
    </source>
</evidence>
<dbReference type="InterPro" id="IPR029061">
    <property type="entry name" value="THDP-binding"/>
</dbReference>
<evidence type="ECO:0000256" key="6">
    <source>
        <dbReference type="ARBA" id="ARBA00022842"/>
    </source>
</evidence>
<dbReference type="SUPFAM" id="SSF52518">
    <property type="entry name" value="Thiamin diphosphate-binding fold (THDP-binding)"/>
    <property type="match status" value="2"/>
</dbReference>
<accession>A0ABS2MT34</accession>
<dbReference type="InterPro" id="IPR033247">
    <property type="entry name" value="Transketolase_fam"/>
</dbReference>
<comment type="function">
    <text evidence="10">Catalyzes the transfer of a two-carbon ketol group from a ketose donor to an aldose acceptor, via a covalent intermediate with the cofactor thiamine pyrophosphate.</text>
</comment>
<dbReference type="RefSeq" id="WP_204665009.1">
    <property type="nucleotide sequence ID" value="NZ_JAFBDT010000022.1"/>
</dbReference>
<evidence type="ECO:0000256" key="3">
    <source>
        <dbReference type="ARBA" id="ARBA00013152"/>
    </source>
</evidence>
<evidence type="ECO:0000256" key="9">
    <source>
        <dbReference type="NCBIfam" id="TIGR00232"/>
    </source>
</evidence>
<keyword evidence="5 10" id="KW-0479">Metal-binding</keyword>
<dbReference type="CDD" id="cd07033">
    <property type="entry name" value="TPP_PYR_DXS_TK_like"/>
    <property type="match status" value="1"/>
</dbReference>
<proteinExistence type="inferred from homology"/>
<comment type="caution">
    <text evidence="12">The sequence shown here is derived from an EMBL/GenBank/DDBJ whole genome shotgun (WGS) entry which is preliminary data.</text>
</comment>
<dbReference type="SMART" id="SM00861">
    <property type="entry name" value="Transket_pyr"/>
    <property type="match status" value="1"/>
</dbReference>
<keyword evidence="4 10" id="KW-0808">Transferase</keyword>
<dbReference type="InterPro" id="IPR009014">
    <property type="entry name" value="Transketo_C/PFOR_II"/>
</dbReference>
<dbReference type="GO" id="GO:0004802">
    <property type="term" value="F:transketolase activity"/>
    <property type="evidence" value="ECO:0007669"/>
    <property type="project" value="UniProtKB-EC"/>
</dbReference>
<dbReference type="CDD" id="cd02012">
    <property type="entry name" value="TPP_TK"/>
    <property type="match status" value="1"/>
</dbReference>
<evidence type="ECO:0000313" key="13">
    <source>
        <dbReference type="Proteomes" id="UP000767854"/>
    </source>
</evidence>
<dbReference type="InterPro" id="IPR020826">
    <property type="entry name" value="Transketolase_BS"/>
</dbReference>
<dbReference type="Proteomes" id="UP000767854">
    <property type="component" value="Unassembled WGS sequence"/>
</dbReference>
<evidence type="ECO:0000256" key="10">
    <source>
        <dbReference type="RuleBase" id="RU004996"/>
    </source>
</evidence>
<evidence type="ECO:0000259" key="11">
    <source>
        <dbReference type="SMART" id="SM00861"/>
    </source>
</evidence>
<keyword evidence="10" id="KW-0106">Calcium</keyword>
<comment type="catalytic activity">
    <reaction evidence="8 10">
        <text>D-sedoheptulose 7-phosphate + D-glyceraldehyde 3-phosphate = aldehydo-D-ribose 5-phosphate + D-xylulose 5-phosphate</text>
        <dbReference type="Rhea" id="RHEA:10508"/>
        <dbReference type="ChEBI" id="CHEBI:57483"/>
        <dbReference type="ChEBI" id="CHEBI:57737"/>
        <dbReference type="ChEBI" id="CHEBI:58273"/>
        <dbReference type="ChEBI" id="CHEBI:59776"/>
        <dbReference type="EC" id="2.2.1.1"/>
    </reaction>
</comment>
<dbReference type="PROSITE" id="PS00801">
    <property type="entry name" value="TRANSKETOLASE_1"/>
    <property type="match status" value="1"/>
</dbReference>
<comment type="cofactor">
    <cofactor evidence="10">
        <name>thiamine diphosphate</name>
        <dbReference type="ChEBI" id="CHEBI:58937"/>
    </cofactor>
    <text evidence="10">Binds 1 thiamine pyrophosphate per subunit.</text>
</comment>
<dbReference type="Pfam" id="PF00456">
    <property type="entry name" value="Transketolase_N"/>
    <property type="match status" value="1"/>
</dbReference>
<name>A0ABS2MT34_9FIRM</name>
<comment type="similarity">
    <text evidence="1 10">Belongs to the transketolase family.</text>
</comment>
<dbReference type="NCBIfam" id="TIGR00232">
    <property type="entry name" value="tktlase_bact"/>
    <property type="match status" value="1"/>
</dbReference>
<dbReference type="PANTHER" id="PTHR43522">
    <property type="entry name" value="TRANSKETOLASE"/>
    <property type="match status" value="1"/>
</dbReference>
<comment type="cofactor">
    <cofactor evidence="10">
        <name>Mg(2+)</name>
        <dbReference type="ChEBI" id="CHEBI:18420"/>
    </cofactor>
    <cofactor evidence="10">
        <name>Ca(2+)</name>
        <dbReference type="ChEBI" id="CHEBI:29108"/>
    </cofactor>
    <cofactor evidence="10">
        <name>Mn(2+)</name>
        <dbReference type="ChEBI" id="CHEBI:29035"/>
    </cofactor>
    <cofactor evidence="10">
        <name>Co(2+)</name>
        <dbReference type="ChEBI" id="CHEBI:48828"/>
    </cofactor>
    <text evidence="10">Binds 1 Mg(2+) ion per subunit. Can also utilize other divalent metal cations, such as Ca(2+), Mn(2+) and Co(2+).</text>
</comment>
<dbReference type="PANTHER" id="PTHR43522:SF2">
    <property type="entry name" value="TRANSKETOLASE 1-RELATED"/>
    <property type="match status" value="1"/>
</dbReference>
<comment type="subunit">
    <text evidence="2 10">Homodimer.</text>
</comment>
<dbReference type="EC" id="2.2.1.1" evidence="3 9"/>
<evidence type="ECO:0000313" key="12">
    <source>
        <dbReference type="EMBL" id="MBM7562581.1"/>
    </source>
</evidence>
<gene>
    <name evidence="12" type="ORF">JOC49_002142</name>
</gene>
<dbReference type="Gene3D" id="3.40.50.970">
    <property type="match status" value="2"/>
</dbReference>
<dbReference type="InterPro" id="IPR005475">
    <property type="entry name" value="Transketolase-like_Pyr-bd"/>
</dbReference>
<dbReference type="PROSITE" id="PS00802">
    <property type="entry name" value="TRANSKETOLASE_2"/>
    <property type="match status" value="1"/>
</dbReference>
<dbReference type="InterPro" id="IPR005478">
    <property type="entry name" value="Transketolase_bac-like"/>
</dbReference>
<evidence type="ECO:0000256" key="2">
    <source>
        <dbReference type="ARBA" id="ARBA00011738"/>
    </source>
</evidence>
<evidence type="ECO:0000256" key="4">
    <source>
        <dbReference type="ARBA" id="ARBA00022679"/>
    </source>
</evidence>
<dbReference type="InterPro" id="IPR049557">
    <property type="entry name" value="Transketolase_CS"/>
</dbReference>
<dbReference type="SUPFAM" id="SSF52922">
    <property type="entry name" value="TK C-terminal domain-like"/>
    <property type="match status" value="1"/>
</dbReference>
<sequence length="653" mass="71374">MMDLKAINAIRVLSAEAIQAANSGHPGLPLGAAPMAYTLWSKEMRHNPHNPDWHNRDRFVLSAGHGSMMIYALLNLFDYGLSMADIKNFRQLNSKTPGHPEYGHTKGIEISTGPLGQGVANAVGFAMAEAKLAAHFNRPEFPVVDHHTFALSGDGCLMEGISYEAASLAGTLKLGKLILLYDSNRITIEGSTDLAFDEDVSKRFEAMHWQVLEVEDGNDVEAIQKAIQDAKAETDKPSLIVVKTVIGFGCASKQGSHKVHGSPLGDDGIKELKAFANWEGTEAFDVPSELRTYMENQVAALSKSETEWNDLFKAYEKAYPELAKEYKKWFDNKAPMAYLDSEEFWSYQESTASRSSSGKVLNNLADVMPNLFGGSADLSPSNNSDIKGKPSFHPGSYDGVNLHFGVREHAMAAIVNGIQAHGGLRAYAATFFVFSDYMKPAMRLAALMNLPVTYILTHDSIGVGEDGPTHQPVDQLAMLRAVPNLQVVRPADAREVSAAWYMAMTSKSRPTALVLTRQKLEALEGSSKEALKGAYIVSPEQNKLDAILLATGSEVALAVDAQKQLRMNGMDTRVVSMPCMEIFEDQEQSYKNRILPKDTPTLAIEAGSPFGWHKYADDVVAQEGFGLSAPGDTLFDYFGFTVDNVVSSVKKML</sequence>
<protein>
    <recommendedName>
        <fullName evidence="3 9">Transketolase</fullName>
        <ecNumber evidence="3 9">2.2.1.1</ecNumber>
    </recommendedName>
</protein>
<evidence type="ECO:0000256" key="5">
    <source>
        <dbReference type="ARBA" id="ARBA00022723"/>
    </source>
</evidence>
<dbReference type="InterPro" id="IPR055152">
    <property type="entry name" value="Transketolase-like_C_2"/>
</dbReference>
<organism evidence="12 13">
    <name type="scientific">Fusibacter tunisiensis</name>
    <dbReference type="NCBI Taxonomy" id="1008308"/>
    <lineage>
        <taxon>Bacteria</taxon>
        <taxon>Bacillati</taxon>
        <taxon>Bacillota</taxon>
        <taxon>Clostridia</taxon>
        <taxon>Eubacteriales</taxon>
        <taxon>Eubacteriales Family XII. Incertae Sedis</taxon>
        <taxon>Fusibacter</taxon>
    </lineage>
</organism>
<dbReference type="EMBL" id="JAFBDT010000022">
    <property type="protein sequence ID" value="MBM7562581.1"/>
    <property type="molecule type" value="Genomic_DNA"/>
</dbReference>
<evidence type="ECO:0000256" key="7">
    <source>
        <dbReference type="ARBA" id="ARBA00023052"/>
    </source>
</evidence>
<dbReference type="Pfam" id="PF02779">
    <property type="entry name" value="Transket_pyr"/>
    <property type="match status" value="1"/>
</dbReference>
<feature type="domain" description="Transketolase-like pyrimidine-binding" evidence="11">
    <location>
        <begin position="351"/>
        <end position="523"/>
    </location>
</feature>
<keyword evidence="7 10" id="KW-0786">Thiamine pyrophosphate</keyword>
<keyword evidence="6 10" id="KW-0460">Magnesium</keyword>
<dbReference type="InterPro" id="IPR005474">
    <property type="entry name" value="Transketolase_N"/>
</dbReference>
<dbReference type="Pfam" id="PF22613">
    <property type="entry name" value="Transketolase_C_1"/>
    <property type="match status" value="1"/>
</dbReference>